<keyword evidence="6 11" id="KW-0560">Oxidoreductase</keyword>
<dbReference type="FunFam" id="3.40.50.80:FF:000009">
    <property type="entry name" value="NADH-cytochrome b5 reductase"/>
    <property type="match status" value="1"/>
</dbReference>
<dbReference type="PRINTS" id="PR00371">
    <property type="entry name" value="FPNCR"/>
</dbReference>
<keyword evidence="5 10" id="KW-0274">FAD</keyword>
<dbReference type="EMBL" id="DAKRPA010000376">
    <property type="protein sequence ID" value="DAZ92836.1"/>
    <property type="molecule type" value="Genomic_DNA"/>
</dbReference>
<evidence type="ECO:0000256" key="10">
    <source>
        <dbReference type="PIRSR" id="PIRSR601834-1"/>
    </source>
</evidence>
<evidence type="ECO:0000256" key="5">
    <source>
        <dbReference type="ARBA" id="ARBA00022827"/>
    </source>
</evidence>
<dbReference type="EC" id="1.6.2.2" evidence="11"/>
<comment type="similarity">
    <text evidence="3 11">Belongs to the flavoprotein pyridine nucleotide cytochrome reductase family.</text>
</comment>
<dbReference type="SUPFAM" id="SSF63380">
    <property type="entry name" value="Riboflavin synthase domain-like"/>
    <property type="match status" value="1"/>
</dbReference>
<dbReference type="InterPro" id="IPR001709">
    <property type="entry name" value="Flavoprot_Pyr_Nucl_cyt_Rdtase"/>
</dbReference>
<feature type="binding site" evidence="10">
    <location>
        <position position="104"/>
    </location>
    <ligand>
        <name>FAD</name>
        <dbReference type="ChEBI" id="CHEBI:57692"/>
    </ligand>
</feature>
<dbReference type="Proteomes" id="UP001146120">
    <property type="component" value="Unassembled WGS sequence"/>
</dbReference>
<comment type="subcellular location">
    <subcellularLocation>
        <location evidence="2">Mitochondrion</location>
    </subcellularLocation>
</comment>
<proteinExistence type="inferred from homology"/>
<evidence type="ECO:0000256" key="4">
    <source>
        <dbReference type="ARBA" id="ARBA00022630"/>
    </source>
</evidence>
<feature type="binding site" evidence="10">
    <location>
        <position position="131"/>
    </location>
    <ligand>
        <name>FAD</name>
        <dbReference type="ChEBI" id="CHEBI:57692"/>
    </ligand>
</feature>
<feature type="binding site" evidence="10">
    <location>
        <position position="105"/>
    </location>
    <ligand>
        <name>FAD</name>
        <dbReference type="ChEBI" id="CHEBI:57692"/>
    </ligand>
</feature>
<dbReference type="InterPro" id="IPR039261">
    <property type="entry name" value="FNR_nucleotide-bd"/>
</dbReference>
<comment type="catalytic activity">
    <reaction evidence="9 11">
        <text>2 Fe(III)-[cytochrome b5] + NADH = 2 Fe(II)-[cytochrome b5] + NAD(+) + H(+)</text>
        <dbReference type="Rhea" id="RHEA:46680"/>
        <dbReference type="Rhea" id="RHEA-COMP:10438"/>
        <dbReference type="Rhea" id="RHEA-COMP:10439"/>
        <dbReference type="ChEBI" id="CHEBI:15378"/>
        <dbReference type="ChEBI" id="CHEBI:29033"/>
        <dbReference type="ChEBI" id="CHEBI:29034"/>
        <dbReference type="ChEBI" id="CHEBI:57540"/>
        <dbReference type="ChEBI" id="CHEBI:57945"/>
        <dbReference type="EC" id="1.6.2.2"/>
    </reaction>
</comment>
<evidence type="ECO:0000256" key="11">
    <source>
        <dbReference type="RuleBase" id="RU361226"/>
    </source>
</evidence>
<dbReference type="GO" id="GO:0090524">
    <property type="term" value="F:cytochrome-b5 reductase activity, acting on NADH"/>
    <property type="evidence" value="ECO:0007669"/>
    <property type="project" value="UniProtKB-EC"/>
</dbReference>
<sequence length="299" mass="32525">MCSALRQARVAFRDAAHPVAALSVLGLASASFVAASSGHAECAPSNVALSPAEFRSFKVSKVESLTHNTKRLRLELPSEDHETGLHVASFLLAKATIDGKTVMRPYTPTNLTEEKGFVELVVKGYPSGTMSKHIVELQVGDSLEIKGPIPKFKYEANKYKKVALIAGGSGLTPCLQVAKKICRDGSDNTEVVMIFANQTEEDIILRDEIDAMQYMYPQFKVYYVLSKPSAGWKGYTGHVNKEMLKELLSSPSDDQFIGVCGPPGMMEAVSGNKAPDKTQGELKGLLKDLGFTESQVFKF</sequence>
<evidence type="ECO:0000256" key="6">
    <source>
        <dbReference type="ARBA" id="ARBA00023002"/>
    </source>
</evidence>
<evidence type="ECO:0000313" key="13">
    <source>
        <dbReference type="EMBL" id="DAZ92836.1"/>
    </source>
</evidence>
<dbReference type="PROSITE" id="PS51384">
    <property type="entry name" value="FAD_FR"/>
    <property type="match status" value="1"/>
</dbReference>
<dbReference type="Pfam" id="PF00970">
    <property type="entry name" value="FAD_binding_6"/>
    <property type="match status" value="1"/>
</dbReference>
<feature type="binding site" evidence="10">
    <location>
        <position position="123"/>
    </location>
    <ligand>
        <name>FAD</name>
        <dbReference type="ChEBI" id="CHEBI:57692"/>
    </ligand>
</feature>
<dbReference type="GO" id="GO:0005739">
    <property type="term" value="C:mitochondrion"/>
    <property type="evidence" value="ECO:0007669"/>
    <property type="project" value="UniProtKB-SubCell"/>
</dbReference>
<comment type="caution">
    <text evidence="13">The sequence shown here is derived from an EMBL/GenBank/DDBJ whole genome shotgun (WGS) entry which is preliminary data.</text>
</comment>
<protein>
    <recommendedName>
        <fullName evidence="11">NADH-cytochrome b5 reductase</fullName>
        <ecNumber evidence="11">1.6.2.2</ecNumber>
    </recommendedName>
</protein>
<dbReference type="InterPro" id="IPR017938">
    <property type="entry name" value="Riboflavin_synthase-like_b-brl"/>
</dbReference>
<dbReference type="FunFam" id="2.40.30.10:FF:000032">
    <property type="entry name" value="NADH-cytochrome b5 reductase"/>
    <property type="match status" value="1"/>
</dbReference>
<evidence type="ECO:0000256" key="8">
    <source>
        <dbReference type="ARBA" id="ARBA00023128"/>
    </source>
</evidence>
<evidence type="ECO:0000256" key="9">
    <source>
        <dbReference type="ARBA" id="ARBA00047682"/>
    </source>
</evidence>
<name>A0AAV2YF65_9STRA</name>
<evidence type="ECO:0000256" key="7">
    <source>
        <dbReference type="ARBA" id="ARBA00023027"/>
    </source>
</evidence>
<dbReference type="InterPro" id="IPR017927">
    <property type="entry name" value="FAD-bd_FR_type"/>
</dbReference>
<dbReference type="Pfam" id="PF00175">
    <property type="entry name" value="NAD_binding_1"/>
    <property type="match status" value="1"/>
</dbReference>
<dbReference type="AlphaFoldDB" id="A0AAV2YF65"/>
<evidence type="ECO:0000256" key="1">
    <source>
        <dbReference type="ARBA" id="ARBA00001974"/>
    </source>
</evidence>
<evidence type="ECO:0000313" key="14">
    <source>
        <dbReference type="Proteomes" id="UP001146120"/>
    </source>
</evidence>
<dbReference type="SUPFAM" id="SSF52343">
    <property type="entry name" value="Ferredoxin reductase-like, C-terminal NADP-linked domain"/>
    <property type="match status" value="1"/>
</dbReference>
<evidence type="ECO:0000256" key="2">
    <source>
        <dbReference type="ARBA" id="ARBA00004173"/>
    </source>
</evidence>
<accession>A0AAV2YF65</accession>
<dbReference type="PANTHER" id="PTHR19370:SF171">
    <property type="entry name" value="NADH-CYTOCHROME B5 REDUCTASE 2"/>
    <property type="match status" value="1"/>
</dbReference>
<keyword evidence="14" id="KW-1185">Reference proteome</keyword>
<keyword evidence="8" id="KW-0496">Mitochondrion</keyword>
<dbReference type="CDD" id="cd06183">
    <property type="entry name" value="cyt_b5_reduct_like"/>
    <property type="match status" value="1"/>
</dbReference>
<feature type="binding site" evidence="10">
    <location>
        <position position="106"/>
    </location>
    <ligand>
        <name>FAD</name>
        <dbReference type="ChEBI" id="CHEBI:57692"/>
    </ligand>
</feature>
<dbReference type="PRINTS" id="PR00406">
    <property type="entry name" value="CYTB5RDTASE"/>
</dbReference>
<keyword evidence="7 11" id="KW-0520">NAD</keyword>
<feature type="domain" description="FAD-binding FR-type" evidence="12">
    <location>
        <begin position="52"/>
        <end position="155"/>
    </location>
</feature>
<evidence type="ECO:0000259" key="12">
    <source>
        <dbReference type="PROSITE" id="PS51384"/>
    </source>
</evidence>
<reference evidence="13" key="1">
    <citation type="submission" date="2022-11" db="EMBL/GenBank/DDBJ databases">
        <authorList>
            <person name="Morgan W.R."/>
            <person name="Tartar A."/>
        </authorList>
    </citation>
    <scope>NUCLEOTIDE SEQUENCE</scope>
    <source>
        <strain evidence="13">ARSEF 373</strain>
    </source>
</reference>
<feature type="binding site" evidence="10">
    <location>
        <position position="130"/>
    </location>
    <ligand>
        <name>FAD</name>
        <dbReference type="ChEBI" id="CHEBI:57692"/>
    </ligand>
</feature>
<dbReference type="InterPro" id="IPR008333">
    <property type="entry name" value="Cbr1-like_FAD-bd_dom"/>
</dbReference>
<dbReference type="Gene3D" id="2.40.30.10">
    <property type="entry name" value="Translation factors"/>
    <property type="match status" value="1"/>
</dbReference>
<feature type="binding site" evidence="10">
    <location>
        <position position="172"/>
    </location>
    <ligand>
        <name>FAD</name>
        <dbReference type="ChEBI" id="CHEBI:57692"/>
    </ligand>
</feature>
<dbReference type="PANTHER" id="PTHR19370">
    <property type="entry name" value="NADH-CYTOCHROME B5 REDUCTASE"/>
    <property type="match status" value="1"/>
</dbReference>
<evidence type="ECO:0000256" key="3">
    <source>
        <dbReference type="ARBA" id="ARBA00006105"/>
    </source>
</evidence>
<dbReference type="InterPro" id="IPR001834">
    <property type="entry name" value="CBR-like"/>
</dbReference>
<feature type="binding site" evidence="10">
    <location>
        <position position="121"/>
    </location>
    <ligand>
        <name>FAD</name>
        <dbReference type="ChEBI" id="CHEBI:57692"/>
    </ligand>
</feature>
<dbReference type="Gene3D" id="3.40.50.80">
    <property type="entry name" value="Nucleotide-binding domain of ferredoxin-NADP reductase (FNR) module"/>
    <property type="match status" value="1"/>
</dbReference>
<dbReference type="InterPro" id="IPR001433">
    <property type="entry name" value="OxRdtase_FAD/NAD-bd"/>
</dbReference>
<organism evidence="13 14">
    <name type="scientific">Lagenidium giganteum</name>
    <dbReference type="NCBI Taxonomy" id="4803"/>
    <lineage>
        <taxon>Eukaryota</taxon>
        <taxon>Sar</taxon>
        <taxon>Stramenopiles</taxon>
        <taxon>Oomycota</taxon>
        <taxon>Peronosporomycetes</taxon>
        <taxon>Pythiales</taxon>
        <taxon>Pythiaceae</taxon>
    </lineage>
</organism>
<comment type="cofactor">
    <cofactor evidence="1 10 11">
        <name>FAD</name>
        <dbReference type="ChEBI" id="CHEBI:57692"/>
    </cofactor>
</comment>
<reference evidence="13" key="2">
    <citation type="journal article" date="2023" name="Microbiol Resour">
        <title>Decontamination and Annotation of the Draft Genome Sequence of the Oomycete Lagenidium giganteum ARSEF 373.</title>
        <authorList>
            <person name="Morgan W.R."/>
            <person name="Tartar A."/>
        </authorList>
    </citation>
    <scope>NUCLEOTIDE SEQUENCE</scope>
    <source>
        <strain evidence="13">ARSEF 373</strain>
    </source>
</reference>
<gene>
    <name evidence="13" type="ORF">N0F65_000516</name>
</gene>
<keyword evidence="4 10" id="KW-0285">Flavoprotein</keyword>